<name>A0A5B9MFI3_9BACT</name>
<dbReference type="Proteomes" id="UP000321353">
    <property type="component" value="Chromosome"/>
</dbReference>
<dbReference type="AlphaFoldDB" id="A0A5B9MFI3"/>
<evidence type="ECO:0000313" key="3">
    <source>
        <dbReference type="Proteomes" id="UP000321353"/>
    </source>
</evidence>
<gene>
    <name evidence="2" type="ORF">Mal15_24160</name>
</gene>
<keyword evidence="1" id="KW-1133">Transmembrane helix</keyword>
<sequence>MSSSTESLAESLSELLARNVAVDHQEACERDGLNLIIADISYRSSDPDSRSTQWIRETVAVPQEPIDLPQFAMFPHFKGIIGAVFSAIGGMNDVNFDDSPEFSADYLLHAWNEKAVRVLFTLEIRDYFAQHPGWSIRGDRNHIAIFNHNAVCKSDERESFVSDAAEIFRLFQSGEAELDRHPEITRETQVQDAMAAAENMGGIAGRILRKELNRIALSSAEVQSFLAQPIPRLEIPSGLQRQVIADLKMLIAMGVVFCIVGVVVPVLCFVTLQGNDRLLAVPFAGTFLLAGGLMLFFSLRHGRRKHRLLRQGTLHSGRIERVERTDTEVNGRRRYVLHLSDDFRGKSRKSKANVYAGIERAKSLAEQGTPVRILVDPEDENHALCVDALVISE</sequence>
<organism evidence="2 3">
    <name type="scientific">Stieleria maiorica</name>
    <dbReference type="NCBI Taxonomy" id="2795974"/>
    <lineage>
        <taxon>Bacteria</taxon>
        <taxon>Pseudomonadati</taxon>
        <taxon>Planctomycetota</taxon>
        <taxon>Planctomycetia</taxon>
        <taxon>Pirellulales</taxon>
        <taxon>Pirellulaceae</taxon>
        <taxon>Stieleria</taxon>
    </lineage>
</organism>
<proteinExistence type="predicted"/>
<keyword evidence="1" id="KW-0472">Membrane</keyword>
<accession>A0A5B9MFI3</accession>
<reference evidence="2 3" key="1">
    <citation type="submission" date="2019-02" db="EMBL/GenBank/DDBJ databases">
        <title>Planctomycetal bacteria perform biofilm scaping via a novel small molecule.</title>
        <authorList>
            <person name="Jeske O."/>
            <person name="Boedeker C."/>
            <person name="Wiegand S."/>
            <person name="Breitling P."/>
            <person name="Kallscheuer N."/>
            <person name="Jogler M."/>
            <person name="Rohde M."/>
            <person name="Petersen J."/>
            <person name="Medema M.H."/>
            <person name="Surup F."/>
            <person name="Jogler C."/>
        </authorList>
    </citation>
    <scope>NUCLEOTIDE SEQUENCE [LARGE SCALE GENOMIC DNA]</scope>
    <source>
        <strain evidence="2 3">Mal15</strain>
    </source>
</reference>
<dbReference type="RefSeq" id="WP_147867900.1">
    <property type="nucleotide sequence ID" value="NZ_CP036264.1"/>
</dbReference>
<protein>
    <submittedName>
        <fullName evidence="2">Uncharacterized protein</fullName>
    </submittedName>
</protein>
<keyword evidence="1" id="KW-0812">Transmembrane</keyword>
<evidence type="ECO:0000256" key="1">
    <source>
        <dbReference type="SAM" id="Phobius"/>
    </source>
</evidence>
<dbReference type="KEGG" id="smam:Mal15_24160"/>
<feature type="transmembrane region" description="Helical" evidence="1">
    <location>
        <begin position="278"/>
        <end position="299"/>
    </location>
</feature>
<keyword evidence="3" id="KW-1185">Reference proteome</keyword>
<evidence type="ECO:0000313" key="2">
    <source>
        <dbReference type="EMBL" id="QEF98364.1"/>
    </source>
</evidence>
<dbReference type="EMBL" id="CP036264">
    <property type="protein sequence ID" value="QEF98364.1"/>
    <property type="molecule type" value="Genomic_DNA"/>
</dbReference>
<feature type="transmembrane region" description="Helical" evidence="1">
    <location>
        <begin position="250"/>
        <end position="272"/>
    </location>
</feature>